<evidence type="ECO:0000313" key="2">
    <source>
        <dbReference type="EMBL" id="KAF1931490.1"/>
    </source>
</evidence>
<keyword evidence="1" id="KW-0812">Transmembrane</keyword>
<dbReference type="EMBL" id="ML978960">
    <property type="protein sequence ID" value="KAF1931490.1"/>
    <property type="molecule type" value="Genomic_DNA"/>
</dbReference>
<gene>
    <name evidence="2" type="ORF">M421DRAFT_89801</name>
</gene>
<dbReference type="RefSeq" id="XP_033451738.1">
    <property type="nucleotide sequence ID" value="XM_033597798.1"/>
</dbReference>
<proteinExistence type="predicted"/>
<feature type="transmembrane region" description="Helical" evidence="1">
    <location>
        <begin position="45"/>
        <end position="64"/>
    </location>
</feature>
<reference evidence="2" key="1">
    <citation type="journal article" date="2020" name="Stud. Mycol.">
        <title>101 Dothideomycetes genomes: a test case for predicting lifestyles and emergence of pathogens.</title>
        <authorList>
            <person name="Haridas S."/>
            <person name="Albert R."/>
            <person name="Binder M."/>
            <person name="Bloem J."/>
            <person name="Labutti K."/>
            <person name="Salamov A."/>
            <person name="Andreopoulos B."/>
            <person name="Baker S."/>
            <person name="Barry K."/>
            <person name="Bills G."/>
            <person name="Bluhm B."/>
            <person name="Cannon C."/>
            <person name="Castanera R."/>
            <person name="Culley D."/>
            <person name="Daum C."/>
            <person name="Ezra D."/>
            <person name="Gonzalez J."/>
            <person name="Henrissat B."/>
            <person name="Kuo A."/>
            <person name="Liang C."/>
            <person name="Lipzen A."/>
            <person name="Lutzoni F."/>
            <person name="Magnuson J."/>
            <person name="Mondo S."/>
            <person name="Nolan M."/>
            <person name="Ohm R."/>
            <person name="Pangilinan J."/>
            <person name="Park H.-J."/>
            <person name="Ramirez L."/>
            <person name="Alfaro M."/>
            <person name="Sun H."/>
            <person name="Tritt A."/>
            <person name="Yoshinaga Y."/>
            <person name="Zwiers L.-H."/>
            <person name="Turgeon B."/>
            <person name="Goodwin S."/>
            <person name="Spatafora J."/>
            <person name="Crous P."/>
            <person name="Grigoriev I."/>
        </authorList>
    </citation>
    <scope>NUCLEOTIDE SEQUENCE</scope>
    <source>
        <strain evidence="2">CBS 183.55</strain>
    </source>
</reference>
<dbReference type="GeneID" id="54355465"/>
<organism evidence="2 3">
    <name type="scientific">Didymella exigua CBS 183.55</name>
    <dbReference type="NCBI Taxonomy" id="1150837"/>
    <lineage>
        <taxon>Eukaryota</taxon>
        <taxon>Fungi</taxon>
        <taxon>Dikarya</taxon>
        <taxon>Ascomycota</taxon>
        <taxon>Pezizomycotina</taxon>
        <taxon>Dothideomycetes</taxon>
        <taxon>Pleosporomycetidae</taxon>
        <taxon>Pleosporales</taxon>
        <taxon>Pleosporineae</taxon>
        <taxon>Didymellaceae</taxon>
        <taxon>Didymella</taxon>
    </lineage>
</organism>
<keyword evidence="1" id="KW-0472">Membrane</keyword>
<evidence type="ECO:0000313" key="3">
    <source>
        <dbReference type="Proteomes" id="UP000800082"/>
    </source>
</evidence>
<keyword evidence="3" id="KW-1185">Reference proteome</keyword>
<dbReference type="Proteomes" id="UP000800082">
    <property type="component" value="Unassembled WGS sequence"/>
</dbReference>
<keyword evidence="1" id="KW-1133">Transmembrane helix</keyword>
<sequence length="223" mass="25016">MYIYLITILRLKHGHHLKYRKGGPSDAASPAHSDFSLSRFDRGSAIALGILLVLILPVVGWFCCIQIKKRKERDVNVLEPELRDHHRKRSWLHGPLPSHGQILIRHDSRNLSRACFVGLETTTGPPTPGLPRRASCRRHQSSVRSIDSFVPARRASLSQTQCDERRCSEVASRGGCIARANRRLSTLTPILEPRRALQAIVFDDVHVCERGKRGSVRAMAKGP</sequence>
<accession>A0A6A5RW23</accession>
<evidence type="ECO:0000256" key="1">
    <source>
        <dbReference type="SAM" id="Phobius"/>
    </source>
</evidence>
<name>A0A6A5RW23_9PLEO</name>
<protein>
    <submittedName>
        <fullName evidence="2">Uncharacterized protein</fullName>
    </submittedName>
</protein>
<dbReference type="AlphaFoldDB" id="A0A6A5RW23"/>
<dbReference type="OrthoDB" id="10602247at2759"/>